<evidence type="ECO:0000313" key="2">
    <source>
        <dbReference type="EMBL" id="TMJ10131.1"/>
    </source>
</evidence>
<evidence type="ECO:0000313" key="3">
    <source>
        <dbReference type="Proteomes" id="UP000315217"/>
    </source>
</evidence>
<sequence length="347" mass="39117">MSKNWKPTRVLITGIGGSGGSYLAEHIAEANPDVEIHGISRWHSTTTMENLGEIRDRVTVHEADLVDFPSILAVLRQVRPDAIFHLAAHANVRTSYITPTIVLSNNIVGTVNLLEGVRAASLDPVVQICSTSEVYGQVDPAHVPIREDTPLRPASPYAVSKAAQDLLGWTYFTSYQMRIVRTRMFSYINPRRTDLFATSFAKQVAWIEQGLQGELMHGNLDSVRTMIDVRDAMRAYWEAILHCQPGEVYNIGGTTIVTVGEVLERLMAMSRVAIRTRSDPNLLRPADVTLQIPNVDKFVQETGWQPAYTFEESLTNLLEYWRDKAKYALQRRDARRRERVQGARDAR</sequence>
<accession>A0A537LQ44</accession>
<organism evidence="2 3">
    <name type="scientific">Candidatus Segetimicrobium genomatis</name>
    <dbReference type="NCBI Taxonomy" id="2569760"/>
    <lineage>
        <taxon>Bacteria</taxon>
        <taxon>Bacillati</taxon>
        <taxon>Candidatus Sysuimicrobiota</taxon>
        <taxon>Candidatus Sysuimicrobiia</taxon>
        <taxon>Candidatus Sysuimicrobiales</taxon>
        <taxon>Candidatus Segetimicrobiaceae</taxon>
        <taxon>Candidatus Segetimicrobium</taxon>
    </lineage>
</organism>
<evidence type="ECO:0000259" key="1">
    <source>
        <dbReference type="Pfam" id="PF16363"/>
    </source>
</evidence>
<dbReference type="PANTHER" id="PTHR43000">
    <property type="entry name" value="DTDP-D-GLUCOSE 4,6-DEHYDRATASE-RELATED"/>
    <property type="match status" value="1"/>
</dbReference>
<gene>
    <name evidence="2" type="ORF">E6G98_07995</name>
</gene>
<dbReference type="Proteomes" id="UP000315217">
    <property type="component" value="Unassembled WGS sequence"/>
</dbReference>
<dbReference type="EMBL" id="VBAI01000129">
    <property type="protein sequence ID" value="TMJ10131.1"/>
    <property type="molecule type" value="Genomic_DNA"/>
</dbReference>
<dbReference type="AlphaFoldDB" id="A0A537LQ44"/>
<proteinExistence type="predicted"/>
<reference evidence="2 3" key="1">
    <citation type="journal article" date="2019" name="Nat. Microbiol.">
        <title>Mediterranean grassland soil C-N compound turnover is dependent on rainfall and depth, and is mediated by genomically divergent microorganisms.</title>
        <authorList>
            <person name="Diamond S."/>
            <person name="Andeer P.F."/>
            <person name="Li Z."/>
            <person name="Crits-Christoph A."/>
            <person name="Burstein D."/>
            <person name="Anantharaman K."/>
            <person name="Lane K.R."/>
            <person name="Thomas B.C."/>
            <person name="Pan C."/>
            <person name="Northen T.R."/>
            <person name="Banfield J.F."/>
        </authorList>
    </citation>
    <scope>NUCLEOTIDE SEQUENCE [LARGE SCALE GENOMIC DNA]</scope>
    <source>
        <strain evidence="2">NP_1</strain>
    </source>
</reference>
<feature type="domain" description="NAD(P)-binding" evidence="1">
    <location>
        <begin position="11"/>
        <end position="315"/>
    </location>
</feature>
<dbReference type="SUPFAM" id="SSF51735">
    <property type="entry name" value="NAD(P)-binding Rossmann-fold domains"/>
    <property type="match status" value="1"/>
</dbReference>
<comment type="caution">
    <text evidence="2">The sequence shown here is derived from an EMBL/GenBank/DDBJ whole genome shotgun (WGS) entry which is preliminary data.</text>
</comment>
<dbReference type="Pfam" id="PF16363">
    <property type="entry name" value="GDP_Man_Dehyd"/>
    <property type="match status" value="1"/>
</dbReference>
<name>A0A537LQ44_9BACT</name>
<dbReference type="Gene3D" id="3.90.25.10">
    <property type="entry name" value="UDP-galactose 4-epimerase, domain 1"/>
    <property type="match status" value="1"/>
</dbReference>
<dbReference type="Gene3D" id="3.40.50.720">
    <property type="entry name" value="NAD(P)-binding Rossmann-like Domain"/>
    <property type="match status" value="1"/>
</dbReference>
<dbReference type="InterPro" id="IPR036291">
    <property type="entry name" value="NAD(P)-bd_dom_sf"/>
</dbReference>
<dbReference type="InterPro" id="IPR016040">
    <property type="entry name" value="NAD(P)-bd_dom"/>
</dbReference>
<protein>
    <submittedName>
        <fullName evidence="2">GDP-mannose 4,6-dehydratase</fullName>
    </submittedName>
</protein>
<dbReference type="CDD" id="cd05260">
    <property type="entry name" value="GDP_MD_SDR_e"/>
    <property type="match status" value="1"/>
</dbReference>